<keyword evidence="2" id="KW-1185">Reference proteome</keyword>
<evidence type="ECO:0000313" key="2">
    <source>
        <dbReference type="Proteomes" id="UP000024635"/>
    </source>
</evidence>
<dbReference type="EMBL" id="JARK01000075">
    <property type="protein sequence ID" value="EYC43985.1"/>
    <property type="molecule type" value="Genomic_DNA"/>
</dbReference>
<accession>A0A016WWE3</accession>
<comment type="caution">
    <text evidence="1">The sequence shown here is derived from an EMBL/GenBank/DDBJ whole genome shotgun (WGS) entry which is preliminary data.</text>
</comment>
<gene>
    <name evidence="1" type="primary">Acey_s0475.g2127</name>
    <name evidence="1" type="ORF">Y032_0475g2127</name>
</gene>
<reference evidence="2" key="1">
    <citation type="journal article" date="2015" name="Nat. Genet.">
        <title>The genome and transcriptome of the zoonotic hookworm Ancylostoma ceylanicum identify infection-specific gene families.</title>
        <authorList>
            <person name="Schwarz E.M."/>
            <person name="Hu Y."/>
            <person name="Antoshechkin I."/>
            <person name="Miller M.M."/>
            <person name="Sternberg P.W."/>
            <person name="Aroian R.V."/>
        </authorList>
    </citation>
    <scope>NUCLEOTIDE SEQUENCE</scope>
    <source>
        <strain evidence="2">HY135</strain>
    </source>
</reference>
<organism evidence="1 2">
    <name type="scientific">Ancylostoma ceylanicum</name>
    <dbReference type="NCBI Taxonomy" id="53326"/>
    <lineage>
        <taxon>Eukaryota</taxon>
        <taxon>Metazoa</taxon>
        <taxon>Ecdysozoa</taxon>
        <taxon>Nematoda</taxon>
        <taxon>Chromadorea</taxon>
        <taxon>Rhabditida</taxon>
        <taxon>Rhabditina</taxon>
        <taxon>Rhabditomorpha</taxon>
        <taxon>Strongyloidea</taxon>
        <taxon>Ancylostomatidae</taxon>
        <taxon>Ancylostomatinae</taxon>
        <taxon>Ancylostoma</taxon>
    </lineage>
</organism>
<protein>
    <submittedName>
        <fullName evidence="1">Uncharacterized protein</fullName>
    </submittedName>
</protein>
<name>A0A016WWE3_9BILA</name>
<proteinExistence type="predicted"/>
<evidence type="ECO:0000313" key="1">
    <source>
        <dbReference type="EMBL" id="EYC43985.1"/>
    </source>
</evidence>
<dbReference type="AlphaFoldDB" id="A0A016WWE3"/>
<dbReference type="Proteomes" id="UP000024635">
    <property type="component" value="Unassembled WGS sequence"/>
</dbReference>
<sequence>MLHVRCNFRVWTLFVVESSRTRTLSMEYSHDADLFEHTYGECPWISVASQLRWSSSNSIAKPFLFSHF</sequence>